<feature type="domain" description="Retrotransposon gag" evidence="1">
    <location>
        <begin position="7"/>
        <end position="100"/>
    </location>
</feature>
<evidence type="ECO:0000313" key="3">
    <source>
        <dbReference type="Proteomes" id="UP000828390"/>
    </source>
</evidence>
<name>A0A9D4CDW1_DREPO</name>
<sequence>MKEYLCLSLTGKASEFYALVTDKRDNLSFVNIVEKLVLRFGYKELPETAKIKFSNATQTHDETIDDWADRFLTLATKAFRHLPANYMNEQVVLCFCHGLNDKEAGESVVNMRPKSIEEAINGLCILMVLCLVDLNLFPKTLLRNVSRSNLLEMKITKNPN</sequence>
<evidence type="ECO:0000313" key="2">
    <source>
        <dbReference type="EMBL" id="KAH3722382.1"/>
    </source>
</evidence>
<dbReference type="AlphaFoldDB" id="A0A9D4CDW1"/>
<evidence type="ECO:0000259" key="1">
    <source>
        <dbReference type="Pfam" id="PF03732"/>
    </source>
</evidence>
<gene>
    <name evidence="2" type="ORF">DPMN_065340</name>
</gene>
<comment type="caution">
    <text evidence="2">The sequence shown here is derived from an EMBL/GenBank/DDBJ whole genome shotgun (WGS) entry which is preliminary data.</text>
</comment>
<reference evidence="2" key="2">
    <citation type="submission" date="2020-11" db="EMBL/GenBank/DDBJ databases">
        <authorList>
            <person name="McCartney M.A."/>
            <person name="Auch B."/>
            <person name="Kono T."/>
            <person name="Mallez S."/>
            <person name="Becker A."/>
            <person name="Gohl D.M."/>
            <person name="Silverstein K.A.T."/>
            <person name="Koren S."/>
            <person name="Bechman K.B."/>
            <person name="Herman A."/>
            <person name="Abrahante J.E."/>
            <person name="Garbe J."/>
        </authorList>
    </citation>
    <scope>NUCLEOTIDE SEQUENCE</scope>
    <source>
        <strain evidence="2">Duluth1</strain>
        <tissue evidence="2">Whole animal</tissue>
    </source>
</reference>
<accession>A0A9D4CDW1</accession>
<dbReference type="EMBL" id="JAIWYP010000013">
    <property type="protein sequence ID" value="KAH3722382.1"/>
    <property type="molecule type" value="Genomic_DNA"/>
</dbReference>
<organism evidence="2 3">
    <name type="scientific">Dreissena polymorpha</name>
    <name type="common">Zebra mussel</name>
    <name type="synonym">Mytilus polymorpha</name>
    <dbReference type="NCBI Taxonomy" id="45954"/>
    <lineage>
        <taxon>Eukaryota</taxon>
        <taxon>Metazoa</taxon>
        <taxon>Spiralia</taxon>
        <taxon>Lophotrochozoa</taxon>
        <taxon>Mollusca</taxon>
        <taxon>Bivalvia</taxon>
        <taxon>Autobranchia</taxon>
        <taxon>Heteroconchia</taxon>
        <taxon>Euheterodonta</taxon>
        <taxon>Imparidentia</taxon>
        <taxon>Neoheterodontei</taxon>
        <taxon>Myida</taxon>
        <taxon>Dreissenoidea</taxon>
        <taxon>Dreissenidae</taxon>
        <taxon>Dreissena</taxon>
    </lineage>
</organism>
<dbReference type="InterPro" id="IPR005162">
    <property type="entry name" value="Retrotrans_gag_dom"/>
</dbReference>
<protein>
    <recommendedName>
        <fullName evidence="1">Retrotransposon gag domain-containing protein</fullName>
    </recommendedName>
</protein>
<dbReference type="Pfam" id="PF03732">
    <property type="entry name" value="Retrotrans_gag"/>
    <property type="match status" value="1"/>
</dbReference>
<dbReference type="Proteomes" id="UP000828390">
    <property type="component" value="Unassembled WGS sequence"/>
</dbReference>
<reference evidence="2" key="1">
    <citation type="journal article" date="2019" name="bioRxiv">
        <title>The Genome of the Zebra Mussel, Dreissena polymorpha: A Resource for Invasive Species Research.</title>
        <authorList>
            <person name="McCartney M.A."/>
            <person name="Auch B."/>
            <person name="Kono T."/>
            <person name="Mallez S."/>
            <person name="Zhang Y."/>
            <person name="Obille A."/>
            <person name="Becker A."/>
            <person name="Abrahante J.E."/>
            <person name="Garbe J."/>
            <person name="Badalamenti J.P."/>
            <person name="Herman A."/>
            <person name="Mangelson H."/>
            <person name="Liachko I."/>
            <person name="Sullivan S."/>
            <person name="Sone E.D."/>
            <person name="Koren S."/>
            <person name="Silverstein K.A.T."/>
            <person name="Beckman K.B."/>
            <person name="Gohl D.M."/>
        </authorList>
    </citation>
    <scope>NUCLEOTIDE SEQUENCE</scope>
    <source>
        <strain evidence="2">Duluth1</strain>
        <tissue evidence="2">Whole animal</tissue>
    </source>
</reference>
<keyword evidence="3" id="KW-1185">Reference proteome</keyword>
<proteinExistence type="predicted"/>